<proteinExistence type="inferred from homology"/>
<dbReference type="Pfam" id="PF00528">
    <property type="entry name" value="BPD_transp_1"/>
    <property type="match status" value="1"/>
</dbReference>
<dbReference type="GO" id="GO:0005886">
    <property type="term" value="C:plasma membrane"/>
    <property type="evidence" value="ECO:0007669"/>
    <property type="project" value="UniProtKB-SubCell"/>
</dbReference>
<feature type="transmembrane region" description="Helical" evidence="7">
    <location>
        <begin position="61"/>
        <end position="89"/>
    </location>
</feature>
<dbReference type="PATRIC" id="fig|1122219.3.peg.1530"/>
<dbReference type="InterPro" id="IPR035906">
    <property type="entry name" value="MetI-like_sf"/>
</dbReference>
<dbReference type="InParanoid" id="A0A0J6WVM7"/>
<evidence type="ECO:0000256" key="2">
    <source>
        <dbReference type="ARBA" id="ARBA00022448"/>
    </source>
</evidence>
<evidence type="ECO:0000256" key="5">
    <source>
        <dbReference type="ARBA" id="ARBA00022989"/>
    </source>
</evidence>
<keyword evidence="4 7" id="KW-0812">Transmembrane</keyword>
<dbReference type="CDD" id="cd06261">
    <property type="entry name" value="TM_PBP2"/>
    <property type="match status" value="1"/>
</dbReference>
<dbReference type="PANTHER" id="PTHR30151">
    <property type="entry name" value="ALKANE SULFONATE ABC TRANSPORTER-RELATED, MEMBRANE SUBUNIT"/>
    <property type="match status" value="1"/>
</dbReference>
<dbReference type="PROSITE" id="PS50928">
    <property type="entry name" value="ABC_TM1"/>
    <property type="match status" value="1"/>
</dbReference>
<sequence length="305" mass="33651">MSVGLAIAMDQILPRAAEQKVVGHPYFTYLLGVTLLGYMGMILVGLKYVKWHAAAVYIAPFYAGVTLLLNVLNMLTAKYALLPVLYFPAMDRVLEVLVNDASYLATCVIYSYRLLFIGWFFGAIAGISTGILLGFSKAANYWIWPFIRTIGPIPSTAWIPLVLVAFPSVISGSVFLIALAVWFPTTVLTNSGIANINNSYFEVSATLGAGRWYQIFKVGIPAAMPSIFQGLFNGTCASFITLVTAEMLGAKYGLGWYINWQKEMMAYANVYAGLILIAASFCLIITGLFKFKNYILVWQRGVIKW</sequence>
<comment type="caution">
    <text evidence="9">The sequence shown here is derived from an EMBL/GenBank/DDBJ whole genome shotgun (WGS) entry which is preliminary data.</text>
</comment>
<dbReference type="InterPro" id="IPR000515">
    <property type="entry name" value="MetI-like"/>
</dbReference>
<evidence type="ECO:0000256" key="1">
    <source>
        <dbReference type="ARBA" id="ARBA00004651"/>
    </source>
</evidence>
<gene>
    <name evidence="9" type="ORF">AB840_09110</name>
</gene>
<evidence type="ECO:0000256" key="7">
    <source>
        <dbReference type="RuleBase" id="RU363032"/>
    </source>
</evidence>
<dbReference type="GO" id="GO:0055085">
    <property type="term" value="P:transmembrane transport"/>
    <property type="evidence" value="ECO:0007669"/>
    <property type="project" value="InterPro"/>
</dbReference>
<organism evidence="9 10">
    <name type="scientific">Megasphaera cerevisiae DSM 20462</name>
    <dbReference type="NCBI Taxonomy" id="1122219"/>
    <lineage>
        <taxon>Bacteria</taxon>
        <taxon>Bacillati</taxon>
        <taxon>Bacillota</taxon>
        <taxon>Negativicutes</taxon>
        <taxon>Veillonellales</taxon>
        <taxon>Veillonellaceae</taxon>
        <taxon>Megasphaera</taxon>
    </lineage>
</organism>
<protein>
    <submittedName>
        <fullName evidence="9">ABC transporter permease</fullName>
    </submittedName>
</protein>
<comment type="similarity">
    <text evidence="7">Belongs to the binding-protein-dependent transport system permease family.</text>
</comment>
<dbReference type="STRING" id="39029.BSR42_09595"/>
<dbReference type="Proteomes" id="UP000036503">
    <property type="component" value="Unassembled WGS sequence"/>
</dbReference>
<keyword evidence="3" id="KW-1003">Cell membrane</keyword>
<dbReference type="SUPFAM" id="SSF161098">
    <property type="entry name" value="MetI-like"/>
    <property type="match status" value="1"/>
</dbReference>
<keyword evidence="6 7" id="KW-0472">Membrane</keyword>
<dbReference type="Gene3D" id="1.10.3720.10">
    <property type="entry name" value="MetI-like"/>
    <property type="match status" value="1"/>
</dbReference>
<keyword evidence="5 7" id="KW-1133">Transmembrane helix</keyword>
<feature type="transmembrane region" description="Helical" evidence="7">
    <location>
        <begin position="266"/>
        <end position="289"/>
    </location>
</feature>
<reference evidence="9 10" key="1">
    <citation type="submission" date="2015-06" db="EMBL/GenBank/DDBJ databases">
        <title>Draft genome sequence of beer spoilage bacterium Megasphaera cerevisiae type strain 20462.</title>
        <authorList>
            <person name="Kutumbaka K."/>
            <person name="Pasmowitz J."/>
            <person name="Mategko J."/>
            <person name="Reyes D."/>
            <person name="Friedrich A."/>
            <person name="Han S."/>
            <person name="Martens-Habbena W."/>
            <person name="Neal-McKinney J."/>
            <person name="Janagama H.K."/>
            <person name="Nadala C."/>
            <person name="Samadpour M."/>
        </authorList>
    </citation>
    <scope>NUCLEOTIDE SEQUENCE [LARGE SCALE GENOMIC DNA]</scope>
    <source>
        <strain evidence="9 10">DSM 20462</strain>
    </source>
</reference>
<keyword evidence="10" id="KW-1185">Reference proteome</keyword>
<feature type="transmembrane region" description="Helical" evidence="7">
    <location>
        <begin position="26"/>
        <end position="49"/>
    </location>
</feature>
<accession>A0A0J6WVM7</accession>
<evidence type="ECO:0000256" key="4">
    <source>
        <dbReference type="ARBA" id="ARBA00022692"/>
    </source>
</evidence>
<keyword evidence="2 7" id="KW-0813">Transport</keyword>
<comment type="subcellular location">
    <subcellularLocation>
        <location evidence="1 7">Cell membrane</location>
        <topology evidence="1 7">Multi-pass membrane protein</topology>
    </subcellularLocation>
</comment>
<evidence type="ECO:0000313" key="10">
    <source>
        <dbReference type="Proteomes" id="UP000036503"/>
    </source>
</evidence>
<evidence type="ECO:0000313" key="9">
    <source>
        <dbReference type="EMBL" id="KMO86268.1"/>
    </source>
</evidence>
<feature type="transmembrane region" description="Helical" evidence="7">
    <location>
        <begin position="109"/>
        <end position="135"/>
    </location>
</feature>
<name>A0A0J6WVM7_9FIRM</name>
<dbReference type="EMBL" id="LEKT01000028">
    <property type="protein sequence ID" value="KMO86268.1"/>
    <property type="molecule type" value="Genomic_DNA"/>
</dbReference>
<evidence type="ECO:0000259" key="8">
    <source>
        <dbReference type="PROSITE" id="PS50928"/>
    </source>
</evidence>
<feature type="domain" description="ABC transmembrane type-1" evidence="8">
    <location>
        <begin position="108"/>
        <end position="289"/>
    </location>
</feature>
<evidence type="ECO:0000256" key="3">
    <source>
        <dbReference type="ARBA" id="ARBA00022475"/>
    </source>
</evidence>
<feature type="transmembrane region" description="Helical" evidence="7">
    <location>
        <begin position="156"/>
        <end position="183"/>
    </location>
</feature>
<evidence type="ECO:0000256" key="6">
    <source>
        <dbReference type="ARBA" id="ARBA00023136"/>
    </source>
</evidence>
<dbReference type="PANTHER" id="PTHR30151:SF0">
    <property type="entry name" value="ABC TRANSPORTER PERMEASE PROTEIN MJ0413-RELATED"/>
    <property type="match status" value="1"/>
</dbReference>
<dbReference type="AlphaFoldDB" id="A0A0J6WVM7"/>